<name>A0A6C0HV13_9ZZZZ</name>
<protein>
    <submittedName>
        <fullName evidence="2">Uncharacterized protein</fullName>
    </submittedName>
</protein>
<feature type="region of interest" description="Disordered" evidence="1">
    <location>
        <begin position="1"/>
        <end position="22"/>
    </location>
</feature>
<sequence>MTKNRTRRKKHLGKPKKTYANTTQKEFNKFLHNSHARRRNSILYNAGIQLLYNELPESHKKKIRTMIQQRTPLK</sequence>
<reference evidence="2" key="1">
    <citation type="journal article" date="2020" name="Nature">
        <title>Giant virus diversity and host interactions through global metagenomics.</title>
        <authorList>
            <person name="Schulz F."/>
            <person name="Roux S."/>
            <person name="Paez-Espino D."/>
            <person name="Jungbluth S."/>
            <person name="Walsh D.A."/>
            <person name="Denef V.J."/>
            <person name="McMahon K.D."/>
            <person name="Konstantinidis K.T."/>
            <person name="Eloe-Fadrosh E.A."/>
            <person name="Kyrpides N.C."/>
            <person name="Woyke T."/>
        </authorList>
    </citation>
    <scope>NUCLEOTIDE SEQUENCE</scope>
    <source>
        <strain evidence="2">GVMAG-M-3300023184-16</strain>
    </source>
</reference>
<accession>A0A6C0HV13</accession>
<evidence type="ECO:0000313" key="2">
    <source>
        <dbReference type="EMBL" id="QHT84240.1"/>
    </source>
</evidence>
<dbReference type="AlphaFoldDB" id="A0A6C0HV13"/>
<organism evidence="2">
    <name type="scientific">viral metagenome</name>
    <dbReference type="NCBI Taxonomy" id="1070528"/>
    <lineage>
        <taxon>unclassified sequences</taxon>
        <taxon>metagenomes</taxon>
        <taxon>organismal metagenomes</taxon>
    </lineage>
</organism>
<evidence type="ECO:0000256" key="1">
    <source>
        <dbReference type="SAM" id="MobiDB-lite"/>
    </source>
</evidence>
<dbReference type="EMBL" id="MN740016">
    <property type="protein sequence ID" value="QHT84240.1"/>
    <property type="molecule type" value="Genomic_DNA"/>
</dbReference>
<feature type="compositionally biased region" description="Basic residues" evidence="1">
    <location>
        <begin position="1"/>
        <end position="17"/>
    </location>
</feature>
<proteinExistence type="predicted"/>